<dbReference type="AlphaFoldDB" id="A0AA89I2I0"/>
<dbReference type="PROSITE" id="PS51257">
    <property type="entry name" value="PROKAR_LIPOPROTEIN"/>
    <property type="match status" value="1"/>
</dbReference>
<accession>A0AA89I2I0</accession>
<organism evidence="3 4">
    <name type="scientific">Latilactobacillus graminis DSM 20719</name>
    <dbReference type="NCBI Taxonomy" id="1423752"/>
    <lineage>
        <taxon>Bacteria</taxon>
        <taxon>Bacillati</taxon>
        <taxon>Bacillota</taxon>
        <taxon>Bacilli</taxon>
        <taxon>Lactobacillales</taxon>
        <taxon>Lactobacillaceae</taxon>
        <taxon>Latilactobacillus</taxon>
    </lineage>
</organism>
<sequence>MIMKKRVAISTILVSGLLLLGACSQNGTANQDANAKQSSTTASIKAHASSVAKHESERADSTSQLTASSKATTTSAAAVESAQQSASTSSAAPSSTTTPATNSDSQTTDQSSSSTVTADTTSPQQTVAIDGNQAIQLVAQQVGSQFGSTASFLNNGLITRGGRQGYLINIYVPNEDQPRAGYFVVQATGAVEQIW</sequence>
<comment type="caution">
    <text evidence="3">The sequence shown here is derived from an EMBL/GenBank/DDBJ whole genome shotgun (WGS) entry which is preliminary data.</text>
</comment>
<evidence type="ECO:0000256" key="1">
    <source>
        <dbReference type="SAM" id="MobiDB-lite"/>
    </source>
</evidence>
<proteinExistence type="predicted"/>
<gene>
    <name evidence="3" type="ORF">FC90_GL000467</name>
</gene>
<feature type="region of interest" description="Disordered" evidence="1">
    <location>
        <begin position="28"/>
        <end position="121"/>
    </location>
</feature>
<protein>
    <submittedName>
        <fullName evidence="3">Lipoprotein</fullName>
    </submittedName>
</protein>
<evidence type="ECO:0000256" key="2">
    <source>
        <dbReference type="SAM" id="SignalP"/>
    </source>
</evidence>
<dbReference type="EMBL" id="AYZB01000002">
    <property type="protein sequence ID" value="KRM24330.1"/>
    <property type="molecule type" value="Genomic_DNA"/>
</dbReference>
<dbReference type="Proteomes" id="UP000050823">
    <property type="component" value="Unassembled WGS sequence"/>
</dbReference>
<keyword evidence="2" id="KW-0732">Signal</keyword>
<name>A0AA89I2I0_9LACO</name>
<feature type="signal peptide" evidence="2">
    <location>
        <begin position="1"/>
        <end position="29"/>
    </location>
</feature>
<feature type="compositionally biased region" description="Polar residues" evidence="1">
    <location>
        <begin position="28"/>
        <end position="43"/>
    </location>
</feature>
<keyword evidence="3" id="KW-0449">Lipoprotein</keyword>
<evidence type="ECO:0000313" key="4">
    <source>
        <dbReference type="Proteomes" id="UP000050823"/>
    </source>
</evidence>
<evidence type="ECO:0000313" key="3">
    <source>
        <dbReference type="EMBL" id="KRM24330.1"/>
    </source>
</evidence>
<feature type="compositionally biased region" description="Low complexity" evidence="1">
    <location>
        <begin position="61"/>
        <end position="121"/>
    </location>
</feature>
<feature type="chain" id="PRO_5041662841" evidence="2">
    <location>
        <begin position="30"/>
        <end position="195"/>
    </location>
</feature>
<reference evidence="3 4" key="1">
    <citation type="journal article" date="2015" name="Genome Announc.">
        <title>Expanding the biotechnology potential of lactobacilli through comparative genomics of 213 strains and associated genera.</title>
        <authorList>
            <person name="Sun Z."/>
            <person name="Harris H.M."/>
            <person name="McCann A."/>
            <person name="Guo C."/>
            <person name="Argimon S."/>
            <person name="Zhang W."/>
            <person name="Yang X."/>
            <person name="Jeffery I.B."/>
            <person name="Cooney J.C."/>
            <person name="Kagawa T.F."/>
            <person name="Liu W."/>
            <person name="Song Y."/>
            <person name="Salvetti E."/>
            <person name="Wrobel A."/>
            <person name="Rasinkangas P."/>
            <person name="Parkhill J."/>
            <person name="Rea M.C."/>
            <person name="O'Sullivan O."/>
            <person name="Ritari J."/>
            <person name="Douillard F.P."/>
            <person name="Paul Ross R."/>
            <person name="Yang R."/>
            <person name="Briner A.E."/>
            <person name="Felis G.E."/>
            <person name="de Vos W.M."/>
            <person name="Barrangou R."/>
            <person name="Klaenhammer T.R."/>
            <person name="Caufield P.W."/>
            <person name="Cui Y."/>
            <person name="Zhang H."/>
            <person name="O'Toole P.W."/>
        </authorList>
    </citation>
    <scope>NUCLEOTIDE SEQUENCE [LARGE SCALE GENOMIC DNA]</scope>
    <source>
        <strain evidence="3 4">DSM 20719</strain>
    </source>
</reference>